<dbReference type="PANTHER" id="PTHR32303">
    <property type="entry name" value="QUINOPROTEIN ALCOHOL DEHYDROGENASE (CYTOCHROME C)"/>
    <property type="match status" value="1"/>
</dbReference>
<feature type="domain" description="Pyrrolo-quinoline quinone repeat" evidence="5">
    <location>
        <begin position="471"/>
        <end position="529"/>
    </location>
</feature>
<gene>
    <name evidence="6" type="ORF">GBAR_LOCUS22974</name>
</gene>
<evidence type="ECO:0000259" key="5">
    <source>
        <dbReference type="Pfam" id="PF01011"/>
    </source>
</evidence>
<comment type="cofactor">
    <cofactor evidence="1">
        <name>pyrroloquinoline quinone</name>
        <dbReference type="ChEBI" id="CHEBI:58442"/>
    </cofactor>
</comment>
<reference evidence="6" key="1">
    <citation type="submission" date="2023-03" db="EMBL/GenBank/DDBJ databases">
        <authorList>
            <person name="Steffen K."/>
            <person name="Cardenas P."/>
        </authorList>
    </citation>
    <scope>NUCLEOTIDE SEQUENCE</scope>
</reference>
<dbReference type="PANTHER" id="PTHR32303:SF4">
    <property type="entry name" value="QUINOPROTEIN GLUCOSE DEHYDROGENASE"/>
    <property type="match status" value="1"/>
</dbReference>
<protein>
    <submittedName>
        <fullName evidence="6">Dehydrogenase XoxF</fullName>
    </submittedName>
</protein>
<keyword evidence="7" id="KW-1185">Reference proteome</keyword>
<dbReference type="GO" id="GO:0005509">
    <property type="term" value="F:calcium ion binding"/>
    <property type="evidence" value="ECO:0007669"/>
    <property type="project" value="InterPro"/>
</dbReference>
<evidence type="ECO:0000256" key="4">
    <source>
        <dbReference type="ARBA" id="ARBA00023002"/>
    </source>
</evidence>
<keyword evidence="4" id="KW-0560">Oxidoreductase</keyword>
<dbReference type="InterPro" id="IPR017512">
    <property type="entry name" value="PQQ_MeOH/EtOH_DH"/>
</dbReference>
<evidence type="ECO:0000313" key="6">
    <source>
        <dbReference type="EMBL" id="CAI8041315.1"/>
    </source>
</evidence>
<keyword evidence="3" id="KW-0479">Metal-binding</keyword>
<dbReference type="NCBIfam" id="TIGR03075">
    <property type="entry name" value="PQQ_enz_alc_DH"/>
    <property type="match status" value="1"/>
</dbReference>
<dbReference type="CDD" id="cd10278">
    <property type="entry name" value="PQQ_MDH"/>
    <property type="match status" value="1"/>
</dbReference>
<evidence type="ECO:0000256" key="1">
    <source>
        <dbReference type="ARBA" id="ARBA00001931"/>
    </source>
</evidence>
<dbReference type="InterPro" id="IPR011047">
    <property type="entry name" value="Quinoprotein_ADH-like_sf"/>
</dbReference>
<organism evidence="6 7">
    <name type="scientific">Geodia barretti</name>
    <name type="common">Barrett's horny sponge</name>
    <dbReference type="NCBI Taxonomy" id="519541"/>
    <lineage>
        <taxon>Eukaryota</taxon>
        <taxon>Metazoa</taxon>
        <taxon>Porifera</taxon>
        <taxon>Demospongiae</taxon>
        <taxon>Heteroscleromorpha</taxon>
        <taxon>Tetractinellida</taxon>
        <taxon>Astrophorina</taxon>
        <taxon>Geodiidae</taxon>
        <taxon>Geodia</taxon>
    </lineage>
</organism>
<dbReference type="Gene3D" id="2.140.10.10">
    <property type="entry name" value="Quinoprotein alcohol dehydrogenase-like superfamily"/>
    <property type="match status" value="1"/>
</dbReference>
<dbReference type="GO" id="GO:0016614">
    <property type="term" value="F:oxidoreductase activity, acting on CH-OH group of donors"/>
    <property type="evidence" value="ECO:0007669"/>
    <property type="project" value="InterPro"/>
</dbReference>
<dbReference type="SUPFAM" id="SSF50998">
    <property type="entry name" value="Quinoprotein alcohol dehydrogenase-like"/>
    <property type="match status" value="1"/>
</dbReference>
<accession>A0AA35T3Y3</accession>
<sequence length="580" mass="62308">MLALPFWAQANDELLMLQEDAGQWTLPGKNYSANRYSTLNQITSRNVKNLKASWTFSLGVLRGQEGAPLVVGTTMYVHTGFPNNVYALDLTRDGAPIKWAYKPNQDANVPAVACCDTVYRGLAYAGGKIFLAQLDTNVVAIDAATGKEIWKVTQGDPGQGMTITAAPLVIKDKVITGISGGEFGVRGFVTANDINTGEQVWRAYSAGPDTDVLIGDGFSSPYASHQGADLGVSTWKGDEWTRGGGTTWGWYTYDPELDLLYYSTGNPGAWNPTQRPGDNKWSMTIFARNPDTGMARWAYQMTPHDEWDYDGVNENILADLSMNGETRKVLVHFDRNGFGYTIDRATGEVLVAEKFGAVNWATSVDLETGLPVRVAEKGTQAGRNSKDICPAAIGTKDQQPAAFSPKTGLFYVPTNNICMDYEGVPVKYQAGQWYVGAIVRMYPGPGGNRGEFIAWDATTGEKKWGIKENLAAYGGALATAGNVVFYGTMEGWLKAVNAKTGELLWRFKTGSGIIANPMTFLAPDGKQYVAVISGVGGWAGIAAALDIGPEDPTAGLGALGAFGDAGMHSTKGAMLYVFGL</sequence>
<proteinExistence type="inferred from homology"/>
<dbReference type="AlphaFoldDB" id="A0AA35T3Y3"/>
<dbReference type="InterPro" id="IPR002372">
    <property type="entry name" value="PQQ_rpt_dom"/>
</dbReference>
<evidence type="ECO:0000256" key="2">
    <source>
        <dbReference type="ARBA" id="ARBA00008156"/>
    </source>
</evidence>
<dbReference type="Proteomes" id="UP001174909">
    <property type="component" value="Unassembled WGS sequence"/>
</dbReference>
<name>A0AA35T3Y3_GEOBA</name>
<dbReference type="Pfam" id="PF01011">
    <property type="entry name" value="PQQ"/>
    <property type="match status" value="2"/>
</dbReference>
<feature type="domain" description="Pyrrolo-quinoline quinone repeat" evidence="5">
    <location>
        <begin position="24"/>
        <end position="351"/>
    </location>
</feature>
<evidence type="ECO:0000256" key="3">
    <source>
        <dbReference type="ARBA" id="ARBA00022723"/>
    </source>
</evidence>
<comment type="similarity">
    <text evidence="2">Belongs to the bacterial PQQ dehydrogenase family.</text>
</comment>
<dbReference type="EMBL" id="CASHTH010003178">
    <property type="protein sequence ID" value="CAI8041315.1"/>
    <property type="molecule type" value="Genomic_DNA"/>
</dbReference>
<dbReference type="SMART" id="SM00564">
    <property type="entry name" value="PQQ"/>
    <property type="match status" value="5"/>
</dbReference>
<dbReference type="InterPro" id="IPR018391">
    <property type="entry name" value="PQQ_b-propeller_rpt"/>
</dbReference>
<comment type="caution">
    <text evidence="6">The sequence shown here is derived from an EMBL/GenBank/DDBJ whole genome shotgun (WGS) entry which is preliminary data.</text>
</comment>
<evidence type="ECO:0000313" key="7">
    <source>
        <dbReference type="Proteomes" id="UP001174909"/>
    </source>
</evidence>
<dbReference type="GO" id="GO:0016020">
    <property type="term" value="C:membrane"/>
    <property type="evidence" value="ECO:0007669"/>
    <property type="project" value="InterPro"/>
</dbReference>